<name>A0ABX4EGY5_SEGBR</name>
<sequence>MKKIFLSILTIFLLLVVLTIAGSFYMLSYSLTPENNKGRNITKMYARLYQDHPDMKPWVDSLQQAHAFHDTIIMAQDGDRHAATWIPSSSGSHRVAFLIHGYTDSYVRMLPIARIYYQMGYNVFLPDLHGNGRSEGEAQQMGWKDRLDVEEWIPIANTLFADSTGTTQMVLHGVSMGAATTMCISGDQTPSYVKCFVEDCGYTSVWDEFCEQLHEQFSLPDFPLLYTTSILCDIRYGWNFTEASPIEQVKKSTKPMLFIHGSNDSFVPTRMVYPLYKAKSGIKELWVAPGSKHARSQSDHPEEYARKVEGFVSRFVH</sequence>
<protein>
    <recommendedName>
        <fullName evidence="1">Peptidase S9 prolyl oligopeptidase catalytic domain-containing protein</fullName>
    </recommendedName>
</protein>
<dbReference type="SUPFAM" id="SSF53474">
    <property type="entry name" value="alpha/beta-Hydrolases"/>
    <property type="match status" value="1"/>
</dbReference>
<evidence type="ECO:0000259" key="1">
    <source>
        <dbReference type="Pfam" id="PF00326"/>
    </source>
</evidence>
<dbReference type="PANTHER" id="PTHR43358">
    <property type="entry name" value="ALPHA/BETA-HYDROLASE"/>
    <property type="match status" value="1"/>
</dbReference>
<dbReference type="PANTHER" id="PTHR43358:SF4">
    <property type="entry name" value="ALPHA_BETA HYDROLASE FOLD-1 DOMAIN-CONTAINING PROTEIN"/>
    <property type="match status" value="1"/>
</dbReference>
<evidence type="ECO:0000313" key="2">
    <source>
        <dbReference type="EMBL" id="OYP55188.1"/>
    </source>
</evidence>
<dbReference type="Gene3D" id="3.40.50.1820">
    <property type="entry name" value="alpha/beta hydrolase"/>
    <property type="match status" value="1"/>
</dbReference>
<comment type="caution">
    <text evidence="2">The sequence shown here is derived from an EMBL/GenBank/DDBJ whole genome shotgun (WGS) entry which is preliminary data.</text>
</comment>
<dbReference type="Proteomes" id="UP000216189">
    <property type="component" value="Unassembled WGS sequence"/>
</dbReference>
<dbReference type="RefSeq" id="WP_094448407.1">
    <property type="nucleotide sequence ID" value="NZ_CP091802.1"/>
</dbReference>
<keyword evidence="3" id="KW-1185">Reference proteome</keyword>
<dbReference type="InterPro" id="IPR001375">
    <property type="entry name" value="Peptidase_S9_cat"/>
</dbReference>
<proteinExistence type="predicted"/>
<dbReference type="Pfam" id="PF00326">
    <property type="entry name" value="Peptidase_S9"/>
    <property type="match status" value="1"/>
</dbReference>
<organism evidence="2 3">
    <name type="scientific">Segatella bryantii</name>
    <name type="common">Prevotella bryantii</name>
    <dbReference type="NCBI Taxonomy" id="77095"/>
    <lineage>
        <taxon>Bacteria</taxon>
        <taxon>Pseudomonadati</taxon>
        <taxon>Bacteroidota</taxon>
        <taxon>Bacteroidia</taxon>
        <taxon>Bacteroidales</taxon>
        <taxon>Prevotellaceae</taxon>
        <taxon>Segatella</taxon>
    </lineage>
</organism>
<accession>A0ABX4EGY5</accession>
<gene>
    <name evidence="2" type="ORF">CIK91_06615</name>
</gene>
<dbReference type="InterPro" id="IPR029058">
    <property type="entry name" value="AB_hydrolase_fold"/>
</dbReference>
<feature type="domain" description="Peptidase S9 prolyl oligopeptidase catalytic" evidence="1">
    <location>
        <begin position="116"/>
        <end position="313"/>
    </location>
</feature>
<evidence type="ECO:0000313" key="3">
    <source>
        <dbReference type="Proteomes" id="UP000216189"/>
    </source>
</evidence>
<reference evidence="2 3" key="1">
    <citation type="submission" date="2017-08" db="EMBL/GenBank/DDBJ databases">
        <title>Comparative genomics of non-oral Prevotella species.</title>
        <authorList>
            <person name="Accetto T."/>
            <person name="Nograsek B."/>
            <person name="Avgustin G."/>
        </authorList>
    </citation>
    <scope>NUCLEOTIDE SEQUENCE [LARGE SCALE GENOMIC DNA]</scope>
    <source>
        <strain evidence="2 3">TC1-1</strain>
    </source>
</reference>
<dbReference type="EMBL" id="NPJF01000030">
    <property type="protein sequence ID" value="OYP55188.1"/>
    <property type="molecule type" value="Genomic_DNA"/>
</dbReference>
<dbReference type="InterPro" id="IPR052920">
    <property type="entry name" value="DNA-binding_regulatory"/>
</dbReference>